<sequence>MSRIFSGPKKPDLPVQQAQPETIETVTEDATEAGRRRRKKLVAGGAASTRISGIMSAVMSGLKKRLVSNG</sequence>
<dbReference type="AlphaFoldDB" id="A0A0F9NEK9"/>
<organism evidence="2">
    <name type="scientific">marine sediment metagenome</name>
    <dbReference type="NCBI Taxonomy" id="412755"/>
    <lineage>
        <taxon>unclassified sequences</taxon>
        <taxon>metagenomes</taxon>
        <taxon>ecological metagenomes</taxon>
    </lineage>
</organism>
<reference evidence="2" key="1">
    <citation type="journal article" date="2015" name="Nature">
        <title>Complex archaea that bridge the gap between prokaryotes and eukaryotes.</title>
        <authorList>
            <person name="Spang A."/>
            <person name="Saw J.H."/>
            <person name="Jorgensen S.L."/>
            <person name="Zaremba-Niedzwiedzka K."/>
            <person name="Martijn J."/>
            <person name="Lind A.E."/>
            <person name="van Eijk R."/>
            <person name="Schleper C."/>
            <person name="Guy L."/>
            <person name="Ettema T.J."/>
        </authorList>
    </citation>
    <scope>NUCLEOTIDE SEQUENCE</scope>
</reference>
<protein>
    <submittedName>
        <fullName evidence="2">Uncharacterized protein</fullName>
    </submittedName>
</protein>
<evidence type="ECO:0000313" key="2">
    <source>
        <dbReference type="EMBL" id="KKN10417.1"/>
    </source>
</evidence>
<comment type="caution">
    <text evidence="2">The sequence shown here is derived from an EMBL/GenBank/DDBJ whole genome shotgun (WGS) entry which is preliminary data.</text>
</comment>
<dbReference type="EMBL" id="LAZR01004246">
    <property type="protein sequence ID" value="KKN10417.1"/>
    <property type="molecule type" value="Genomic_DNA"/>
</dbReference>
<evidence type="ECO:0000256" key="1">
    <source>
        <dbReference type="SAM" id="MobiDB-lite"/>
    </source>
</evidence>
<proteinExistence type="predicted"/>
<accession>A0A0F9NEK9</accession>
<feature type="region of interest" description="Disordered" evidence="1">
    <location>
        <begin position="1"/>
        <end position="21"/>
    </location>
</feature>
<name>A0A0F9NEK9_9ZZZZ</name>
<gene>
    <name evidence="2" type="ORF">LCGC14_1036800</name>
</gene>